<dbReference type="GO" id="GO:0015020">
    <property type="term" value="F:glucuronosyltransferase activity"/>
    <property type="evidence" value="ECO:0007669"/>
    <property type="project" value="UniProtKB-EC"/>
</dbReference>
<evidence type="ECO:0000256" key="1">
    <source>
        <dbReference type="ARBA" id="ARBA00009995"/>
    </source>
</evidence>
<dbReference type="PANTHER" id="PTHR48043:SF8">
    <property type="entry name" value="GLUCURONOSYLTRANSFERASE"/>
    <property type="match status" value="1"/>
</dbReference>
<dbReference type="InterPro" id="IPR050271">
    <property type="entry name" value="UDP-glycosyltransferase"/>
</dbReference>
<dbReference type="EMBL" id="CANHGI010000004">
    <property type="protein sequence ID" value="CAI5448589.1"/>
    <property type="molecule type" value="Genomic_DNA"/>
</dbReference>
<sequence>MLQQVKCECVTSDLPVCDKWFTNDKRTKGFISHVGLNSYLESCYAGVPILAIPLFVDQKHNAESGRLLENTYVLDKTELSEENIVKGLNAILNDERFYTNSKRIAKMLAERPNPAKQQFLEWIEFIAANPMLHKQLNQPGAQMGPFQYYCVDILLIMSISLLIMSYVIFTVLKLVRNGVFRVKNEENLKRKNKSE</sequence>
<dbReference type="Proteomes" id="UP001152747">
    <property type="component" value="Unassembled WGS sequence"/>
</dbReference>
<accession>A0A9P1IQN3</accession>
<proteinExistence type="inferred from homology"/>
<dbReference type="Gene3D" id="3.40.50.2000">
    <property type="entry name" value="Glycogen Phosphorylase B"/>
    <property type="match status" value="1"/>
</dbReference>
<comment type="similarity">
    <text evidence="1">Belongs to the UDP-glycosyltransferase family.</text>
</comment>
<gene>
    <name evidence="8" type="ORF">CAMP_LOCUS11226</name>
</gene>
<evidence type="ECO:0000313" key="8">
    <source>
        <dbReference type="EMBL" id="CAI5448589.1"/>
    </source>
</evidence>
<protein>
    <recommendedName>
        <fullName evidence="2">glucuronosyltransferase</fullName>
        <ecNumber evidence="2">2.4.1.17</ecNumber>
    </recommendedName>
</protein>
<keyword evidence="7" id="KW-0472">Membrane</keyword>
<dbReference type="Pfam" id="PF00201">
    <property type="entry name" value="UDPGT"/>
    <property type="match status" value="1"/>
</dbReference>
<evidence type="ECO:0000256" key="4">
    <source>
        <dbReference type="ARBA" id="ARBA00022679"/>
    </source>
</evidence>
<evidence type="ECO:0000256" key="2">
    <source>
        <dbReference type="ARBA" id="ARBA00012544"/>
    </source>
</evidence>
<keyword evidence="7" id="KW-1133">Transmembrane helix</keyword>
<dbReference type="EC" id="2.4.1.17" evidence="2"/>
<dbReference type="OrthoDB" id="5850162at2759"/>
<feature type="transmembrane region" description="Helical" evidence="7">
    <location>
        <begin position="153"/>
        <end position="175"/>
    </location>
</feature>
<comment type="caution">
    <text evidence="8">The sequence shown here is derived from an EMBL/GenBank/DDBJ whole genome shotgun (WGS) entry which is preliminary data.</text>
</comment>
<evidence type="ECO:0000256" key="7">
    <source>
        <dbReference type="SAM" id="Phobius"/>
    </source>
</evidence>
<dbReference type="SUPFAM" id="SSF53756">
    <property type="entry name" value="UDP-Glycosyltransferase/glycogen phosphorylase"/>
    <property type="match status" value="1"/>
</dbReference>
<evidence type="ECO:0000313" key="9">
    <source>
        <dbReference type="Proteomes" id="UP001152747"/>
    </source>
</evidence>
<keyword evidence="4" id="KW-0808">Transferase</keyword>
<evidence type="ECO:0000256" key="3">
    <source>
        <dbReference type="ARBA" id="ARBA00022676"/>
    </source>
</evidence>
<name>A0A9P1IQN3_9PELO</name>
<keyword evidence="9" id="KW-1185">Reference proteome</keyword>
<dbReference type="PANTHER" id="PTHR48043">
    <property type="entry name" value="EG:EG0003.4 PROTEIN-RELATED"/>
    <property type="match status" value="1"/>
</dbReference>
<organism evidence="8 9">
    <name type="scientific">Caenorhabditis angaria</name>
    <dbReference type="NCBI Taxonomy" id="860376"/>
    <lineage>
        <taxon>Eukaryota</taxon>
        <taxon>Metazoa</taxon>
        <taxon>Ecdysozoa</taxon>
        <taxon>Nematoda</taxon>
        <taxon>Chromadorea</taxon>
        <taxon>Rhabditida</taxon>
        <taxon>Rhabditina</taxon>
        <taxon>Rhabditomorpha</taxon>
        <taxon>Rhabditoidea</taxon>
        <taxon>Rhabditidae</taxon>
        <taxon>Peloderinae</taxon>
        <taxon>Caenorhabditis</taxon>
    </lineage>
</organism>
<reference evidence="8" key="1">
    <citation type="submission" date="2022-11" db="EMBL/GenBank/DDBJ databases">
        <authorList>
            <person name="Kikuchi T."/>
        </authorList>
    </citation>
    <scope>NUCLEOTIDE SEQUENCE</scope>
    <source>
        <strain evidence="8">PS1010</strain>
    </source>
</reference>
<comment type="catalytic activity">
    <reaction evidence="6">
        <text>glucuronate acceptor + UDP-alpha-D-glucuronate = acceptor beta-D-glucuronoside + UDP + H(+)</text>
        <dbReference type="Rhea" id="RHEA:21032"/>
        <dbReference type="ChEBI" id="CHEBI:15378"/>
        <dbReference type="ChEBI" id="CHEBI:58052"/>
        <dbReference type="ChEBI" id="CHEBI:58223"/>
        <dbReference type="ChEBI" id="CHEBI:132367"/>
        <dbReference type="ChEBI" id="CHEBI:132368"/>
        <dbReference type="EC" id="2.4.1.17"/>
    </reaction>
</comment>
<evidence type="ECO:0000256" key="6">
    <source>
        <dbReference type="ARBA" id="ARBA00047475"/>
    </source>
</evidence>
<dbReference type="AlphaFoldDB" id="A0A9P1IQN3"/>
<keyword evidence="5" id="KW-0732">Signal</keyword>
<evidence type="ECO:0000256" key="5">
    <source>
        <dbReference type="ARBA" id="ARBA00022729"/>
    </source>
</evidence>
<keyword evidence="7" id="KW-0812">Transmembrane</keyword>
<dbReference type="InterPro" id="IPR002213">
    <property type="entry name" value="UDP_glucos_trans"/>
</dbReference>
<keyword evidence="3" id="KW-0328">Glycosyltransferase</keyword>